<feature type="transmembrane region" description="Helical" evidence="5">
    <location>
        <begin position="140"/>
        <end position="161"/>
    </location>
</feature>
<reference evidence="7" key="1">
    <citation type="submission" date="2022-12" db="EMBL/GenBank/DDBJ databases">
        <title>Paraconexibacter alkalitolerans sp. nov. and Baekduia alba sp. nov., isolated from soil and emended description of the genera Paraconexibacter (Chun et al., 2020) and Baekduia (An et al., 2020).</title>
        <authorList>
            <person name="Vieira S."/>
            <person name="Huber K.J."/>
            <person name="Geppert A."/>
            <person name="Wolf J."/>
            <person name="Neumann-Schaal M."/>
            <person name="Muesken M."/>
            <person name="Overmann J."/>
        </authorList>
    </citation>
    <scope>NUCLEOTIDE SEQUENCE</scope>
    <source>
        <strain evidence="7">AEG42_29</strain>
    </source>
</reference>
<comment type="subcellular location">
    <subcellularLocation>
        <location evidence="1">Membrane</location>
        <topology evidence="1">Multi-pass membrane protein</topology>
    </subcellularLocation>
</comment>
<evidence type="ECO:0000256" key="2">
    <source>
        <dbReference type="ARBA" id="ARBA00022692"/>
    </source>
</evidence>
<feature type="transmembrane region" description="Helical" evidence="5">
    <location>
        <begin position="81"/>
        <end position="104"/>
    </location>
</feature>
<feature type="transmembrane region" description="Helical" evidence="5">
    <location>
        <begin position="168"/>
        <end position="186"/>
    </location>
</feature>
<feature type="transmembrane region" description="Helical" evidence="5">
    <location>
        <begin position="116"/>
        <end position="134"/>
    </location>
</feature>
<name>A0AAU7AWZ9_9ACTN</name>
<feature type="transmembrane region" description="Helical" evidence="5">
    <location>
        <begin position="237"/>
        <end position="253"/>
    </location>
</feature>
<feature type="transmembrane region" description="Helical" evidence="5">
    <location>
        <begin position="432"/>
        <end position="449"/>
    </location>
</feature>
<dbReference type="KEGG" id="parq:DSM112329_03024"/>
<evidence type="ECO:0000256" key="4">
    <source>
        <dbReference type="ARBA" id="ARBA00023136"/>
    </source>
</evidence>
<organism evidence="7">
    <name type="scientific">Paraconexibacter sp. AEG42_29</name>
    <dbReference type="NCBI Taxonomy" id="2997339"/>
    <lineage>
        <taxon>Bacteria</taxon>
        <taxon>Bacillati</taxon>
        <taxon>Actinomycetota</taxon>
        <taxon>Thermoleophilia</taxon>
        <taxon>Solirubrobacterales</taxon>
        <taxon>Paraconexibacteraceae</taxon>
        <taxon>Paraconexibacter</taxon>
    </lineage>
</organism>
<keyword evidence="4 5" id="KW-0472">Membrane</keyword>
<dbReference type="PANTHER" id="PTHR37422:SF13">
    <property type="entry name" value="LIPOPOLYSACCHARIDE BIOSYNTHESIS PROTEIN PA4999-RELATED"/>
    <property type="match status" value="1"/>
</dbReference>
<proteinExistence type="predicted"/>
<evidence type="ECO:0000256" key="5">
    <source>
        <dbReference type="SAM" id="Phobius"/>
    </source>
</evidence>
<feature type="transmembrane region" description="Helical" evidence="5">
    <location>
        <begin position="377"/>
        <end position="396"/>
    </location>
</feature>
<sequence length="465" mass="47081">MGLTLRAGGSPRPARGLPTVAVFALSLLAAAVAAGSVAAAPENPLVPVALVGGALLFCVAVLRPLAVVCLGVLAIPLEGYFPGLVGPSQALLGLAALGWLIGWASSPPVALPRHPALGGFLVLMAVILLGMAFAPEPAVVGRQLATWGALLIVAGAIAHSANAKGVELILIAVAVAGGLAGAIAVVDPQPLVGAVFLGTDVNRATGGLGSPNALGMLLGLTVPIQIVLALRAPTLELRILGAGCAALALAGMALSVSRGAFIGLAAAFLVLAFWDPFRRTLLIAVPLLITLTIVGSNPATPIGSNVVDRLSGTTQNASSNPRLDLWRKTPAIIEDHPFFGIGALEFTHYAPQYDLETREGIPNHAHNLLLTMTAETGVVGLAAFLFMYAAVARALLAVIRLGSGLERGFAFALAASFVAFFVNGILDYALGAAPLAAAFFVLVGCAVGLRVNLDSGPRDVVVAPS</sequence>
<feature type="transmembrane region" description="Helical" evidence="5">
    <location>
        <begin position="213"/>
        <end position="230"/>
    </location>
</feature>
<dbReference type="InterPro" id="IPR007016">
    <property type="entry name" value="O-antigen_ligase-rel_domated"/>
</dbReference>
<feature type="transmembrane region" description="Helical" evidence="5">
    <location>
        <begin position="20"/>
        <end position="41"/>
    </location>
</feature>
<dbReference type="RefSeq" id="WP_354697399.1">
    <property type="nucleotide sequence ID" value="NZ_CP114014.1"/>
</dbReference>
<evidence type="ECO:0000256" key="3">
    <source>
        <dbReference type="ARBA" id="ARBA00022989"/>
    </source>
</evidence>
<dbReference type="PANTHER" id="PTHR37422">
    <property type="entry name" value="TEICHURONIC ACID BIOSYNTHESIS PROTEIN TUAE"/>
    <property type="match status" value="1"/>
</dbReference>
<dbReference type="EMBL" id="CP114014">
    <property type="protein sequence ID" value="XAY06161.1"/>
    <property type="molecule type" value="Genomic_DNA"/>
</dbReference>
<feature type="transmembrane region" description="Helical" evidence="5">
    <location>
        <begin position="48"/>
        <end position="75"/>
    </location>
</feature>
<dbReference type="InterPro" id="IPR051533">
    <property type="entry name" value="WaaL-like"/>
</dbReference>
<evidence type="ECO:0000256" key="1">
    <source>
        <dbReference type="ARBA" id="ARBA00004141"/>
    </source>
</evidence>
<accession>A0AAU7AWZ9</accession>
<evidence type="ECO:0000313" key="7">
    <source>
        <dbReference type="EMBL" id="XAY06161.1"/>
    </source>
</evidence>
<feature type="transmembrane region" description="Helical" evidence="5">
    <location>
        <begin position="281"/>
        <end position="299"/>
    </location>
</feature>
<keyword evidence="2 5" id="KW-0812">Transmembrane</keyword>
<feature type="transmembrane region" description="Helical" evidence="5">
    <location>
        <begin position="259"/>
        <end position="274"/>
    </location>
</feature>
<feature type="transmembrane region" description="Helical" evidence="5">
    <location>
        <begin position="408"/>
        <end position="426"/>
    </location>
</feature>
<dbReference type="AlphaFoldDB" id="A0AAU7AWZ9"/>
<keyword evidence="3 5" id="KW-1133">Transmembrane helix</keyword>
<feature type="domain" description="O-antigen ligase-related" evidence="6">
    <location>
        <begin position="245"/>
        <end position="385"/>
    </location>
</feature>
<protein>
    <recommendedName>
        <fullName evidence="6">O-antigen ligase-related domain-containing protein</fullName>
    </recommendedName>
</protein>
<gene>
    <name evidence="7" type="ORF">DSM112329_03024</name>
</gene>
<evidence type="ECO:0000259" key="6">
    <source>
        <dbReference type="Pfam" id="PF04932"/>
    </source>
</evidence>
<dbReference type="GO" id="GO:0016020">
    <property type="term" value="C:membrane"/>
    <property type="evidence" value="ECO:0007669"/>
    <property type="project" value="UniProtKB-SubCell"/>
</dbReference>
<dbReference type="Pfam" id="PF04932">
    <property type="entry name" value="Wzy_C"/>
    <property type="match status" value="1"/>
</dbReference>